<evidence type="ECO:0000313" key="2">
    <source>
        <dbReference type="EMBL" id="AIC16047.1"/>
    </source>
</evidence>
<organism evidence="2 3">
    <name type="scientific">Nitrososphaera viennensis EN76</name>
    <dbReference type="NCBI Taxonomy" id="926571"/>
    <lineage>
        <taxon>Archaea</taxon>
        <taxon>Nitrososphaerota</taxon>
        <taxon>Nitrososphaeria</taxon>
        <taxon>Nitrososphaerales</taxon>
        <taxon>Nitrososphaeraceae</taxon>
        <taxon>Nitrososphaera</taxon>
    </lineage>
</organism>
<sequence>MLQPRIVTSVAPYVTVAGALQATQLAHEDGFSGVEHSEDHLHCSVAAKPNCLAMLREFSADKHMHNSLHKTLHRPSIDSPDRAERKKAVEYTLKTLDYMEAAGIPRMVLHSFSDLPAFFSLKAERANRAGYLVGSNVVKVYGVLAPALRAYRRWKKEEVQANFMRSLEEIAKYAADKKVDGGRPIEIVFEEHYSDAIDYDLVPYGRGNFVNVIRGIDTAHHLIRTGKDLDLEGVSEPIHFHAVDTNGRIDDHRTIGTGRVHFENSLSAAIGRNLASAIVIEDGTRKSALRSKEVLAAMIKRIGTASRN</sequence>
<dbReference type="Pfam" id="PF01261">
    <property type="entry name" value="AP_endonuc_2"/>
    <property type="match status" value="1"/>
</dbReference>
<dbReference type="GO" id="GO:0016853">
    <property type="term" value="F:isomerase activity"/>
    <property type="evidence" value="ECO:0007669"/>
    <property type="project" value="UniProtKB-KW"/>
</dbReference>
<name>A0A060HSB1_9ARCH</name>
<dbReference type="AlphaFoldDB" id="A0A060HSB1"/>
<gene>
    <name evidence="2" type="ORF">NVIE_017840</name>
</gene>
<evidence type="ECO:0000259" key="1">
    <source>
        <dbReference type="Pfam" id="PF01261"/>
    </source>
</evidence>
<dbReference type="EMBL" id="CP007536">
    <property type="protein sequence ID" value="AIC16047.1"/>
    <property type="molecule type" value="Genomic_DNA"/>
</dbReference>
<dbReference type="SUPFAM" id="SSF51658">
    <property type="entry name" value="Xylose isomerase-like"/>
    <property type="match status" value="1"/>
</dbReference>
<dbReference type="OrthoDB" id="375840at2157"/>
<dbReference type="HOGENOM" id="CLU_876080_0_0_2"/>
<dbReference type="RefSeq" id="WP_075054907.1">
    <property type="nucleotide sequence ID" value="NZ_CP007536.1"/>
</dbReference>
<keyword evidence="3" id="KW-1185">Reference proteome</keyword>
<reference evidence="2 3" key="1">
    <citation type="journal article" date="2014" name="Int. J. Syst. Evol. Microbiol.">
        <title>Nitrososphaera viennensis gen. nov., sp. nov., an aerobic and mesophilic, ammonia-oxidizing archaeon from soil and a member of the archaeal phylum Thaumarchaeota.</title>
        <authorList>
            <person name="Stieglmeier M."/>
            <person name="Klingl A."/>
            <person name="Alves R.J."/>
            <person name="Rittmann S.K."/>
            <person name="Melcher M."/>
            <person name="Leisch N."/>
            <person name="Schleper C."/>
        </authorList>
    </citation>
    <scope>NUCLEOTIDE SEQUENCE [LARGE SCALE GENOMIC DNA]</scope>
    <source>
        <strain evidence="2">EN76</strain>
    </source>
</reference>
<dbReference type="InterPro" id="IPR036237">
    <property type="entry name" value="Xyl_isomerase-like_sf"/>
</dbReference>
<feature type="domain" description="Xylose isomerase-like TIM barrel" evidence="1">
    <location>
        <begin position="24"/>
        <end position="285"/>
    </location>
</feature>
<proteinExistence type="predicted"/>
<dbReference type="STRING" id="926571.NVIE_017840"/>
<dbReference type="InterPro" id="IPR013022">
    <property type="entry name" value="Xyl_isomerase-like_TIM-brl"/>
</dbReference>
<protein>
    <submittedName>
        <fullName evidence="2">Xylose isomerase domain-containing protein, TIM barrel</fullName>
    </submittedName>
</protein>
<dbReference type="Proteomes" id="UP000027093">
    <property type="component" value="Chromosome"/>
</dbReference>
<dbReference type="KEGG" id="nvn:NVIE_017840"/>
<accession>A0A060HSB1</accession>
<dbReference type="GeneID" id="74947052"/>
<keyword evidence="2" id="KW-0413">Isomerase</keyword>
<evidence type="ECO:0000313" key="3">
    <source>
        <dbReference type="Proteomes" id="UP000027093"/>
    </source>
</evidence>
<dbReference type="Gene3D" id="3.20.20.150">
    <property type="entry name" value="Divalent-metal-dependent TIM barrel enzymes"/>
    <property type="match status" value="1"/>
</dbReference>